<comment type="caution">
    <text evidence="2">The sequence shown here is derived from an EMBL/GenBank/DDBJ whole genome shotgun (WGS) entry which is preliminary data.</text>
</comment>
<dbReference type="STRING" id="1427503.HE1_00529"/>
<keyword evidence="1" id="KW-1133">Transmembrane helix</keyword>
<dbReference type="EMBL" id="BAUP01000072">
    <property type="protein sequence ID" value="GAJ46203.1"/>
    <property type="molecule type" value="Genomic_DNA"/>
</dbReference>
<keyword evidence="3" id="KW-1185">Reference proteome</keyword>
<organism evidence="2 3">
    <name type="scientific">Holospora elegans E1</name>
    <dbReference type="NCBI Taxonomy" id="1427503"/>
    <lineage>
        <taxon>Bacteria</taxon>
        <taxon>Pseudomonadati</taxon>
        <taxon>Pseudomonadota</taxon>
        <taxon>Alphaproteobacteria</taxon>
        <taxon>Holosporales</taxon>
        <taxon>Holosporaceae</taxon>
        <taxon>Holospora</taxon>
    </lineage>
</organism>
<proteinExistence type="predicted"/>
<gene>
    <name evidence="2" type="ORF">HE1_00529</name>
</gene>
<evidence type="ECO:0000313" key="2">
    <source>
        <dbReference type="EMBL" id="GAJ46203.1"/>
    </source>
</evidence>
<keyword evidence="1" id="KW-0812">Transmembrane</keyword>
<protein>
    <submittedName>
        <fullName evidence="2">Uncharacterized protein</fullName>
    </submittedName>
</protein>
<reference evidence="2 3" key="1">
    <citation type="journal article" date="2014" name="FEMS Microbiol. Lett.">
        <title>Draft genome sequences of three Holospora species (Holospora obtusa, Holospora undulata, and Holospora elegans), endonuclear symbiotic bacteria of the ciliate Paramecium caudatum.</title>
        <authorList>
            <person name="Dohra H."/>
            <person name="Tanaka K."/>
            <person name="Suzuki T."/>
            <person name="Fujishima M."/>
            <person name="Suzuki H."/>
        </authorList>
    </citation>
    <scope>NUCLEOTIDE SEQUENCE [LARGE SCALE GENOMIC DNA]</scope>
    <source>
        <strain evidence="2 3">E1</strain>
    </source>
</reference>
<evidence type="ECO:0000256" key="1">
    <source>
        <dbReference type="SAM" id="Phobius"/>
    </source>
</evidence>
<dbReference type="Proteomes" id="UP000024842">
    <property type="component" value="Unassembled WGS sequence"/>
</dbReference>
<accession>A0A023DXN5</accession>
<keyword evidence="1" id="KW-0472">Membrane</keyword>
<feature type="transmembrane region" description="Helical" evidence="1">
    <location>
        <begin position="48"/>
        <end position="67"/>
    </location>
</feature>
<name>A0A023DXN5_9PROT</name>
<sequence>MLISAVRARIGKRKSKNRIDFLIHCLSQKTQISNLRLKQNVTNRIQDLFFTHTYYLITACLIFFFLIDFPW</sequence>
<dbReference type="AlphaFoldDB" id="A0A023DXN5"/>
<evidence type="ECO:0000313" key="3">
    <source>
        <dbReference type="Proteomes" id="UP000024842"/>
    </source>
</evidence>